<gene>
    <name evidence="1" type="ORF">EV138_2116</name>
</gene>
<organism evidence="1 2">
    <name type="scientific">Kribbella voronezhensis</name>
    <dbReference type="NCBI Taxonomy" id="2512212"/>
    <lineage>
        <taxon>Bacteria</taxon>
        <taxon>Bacillati</taxon>
        <taxon>Actinomycetota</taxon>
        <taxon>Actinomycetes</taxon>
        <taxon>Propionibacteriales</taxon>
        <taxon>Kribbellaceae</taxon>
        <taxon>Kribbella</taxon>
    </lineage>
</organism>
<sequence>MSHPVLPAFLRAIGRVTVIGALVAVPFLVGANASTAAPAAVTHAISSTTNVTAPSGNGGCLNGPPDAVNCNLYSSKEDVWLSGLPNAAALGDGTYFFAVLVPGGQLDPNDGGTANLSDEPGGDAATNRTFSITNGTIAYAGSHGFSGNEVQLFPYDDTTNPGGVYILAVCKVSASPVLPSDCKYDAFKVQAGATSAGDLIVTKDAAGSYDTTYGWTIGKSVDKTRVEQIGGSATFNYTVTVGHDAGVNSNVHVTGAIDVFNPNAGSVSGVGVTDVLSDGTVCTVNAGSATNLTVASGDNFYAYSCDLSATPQGRLDNTATATWPEQAVDPDGALAAGNADFVFSDIAFAQTLIDNCVNVTDTYAGALGAVCAGDANPTSFNYSRVIAVPAYDCVAYDNTATFTTNTTGTTGSASARVTVCGPAKTGALTIGFWQNKNGQGIITGGAKTGTVCNSGTWLRQYAPFQDLSSTATCAAVGTYVTNVIKAANCSGSTCNAMLKPQMLATALDVYFSNPALGGNQIKAPAPIGAVKIDLTKICKMIDGSGGAASCAGSYENTSAAFGGSAALTVQQMLTFAASQSNVGGTVWYGQVKATQVVAKDAFDAVNNQVAFRAP</sequence>
<evidence type="ECO:0000313" key="1">
    <source>
        <dbReference type="EMBL" id="TDU88570.1"/>
    </source>
</evidence>
<protein>
    <submittedName>
        <fullName evidence="1">Uncharacterized protein</fullName>
    </submittedName>
</protein>
<keyword evidence="2" id="KW-1185">Reference proteome</keyword>
<proteinExistence type="predicted"/>
<name>A0A4R7T9A7_9ACTN</name>
<dbReference type="OrthoDB" id="6243098at2"/>
<dbReference type="EMBL" id="SOCE01000001">
    <property type="protein sequence ID" value="TDU88570.1"/>
    <property type="molecule type" value="Genomic_DNA"/>
</dbReference>
<dbReference type="Proteomes" id="UP000295151">
    <property type="component" value="Unassembled WGS sequence"/>
</dbReference>
<evidence type="ECO:0000313" key="2">
    <source>
        <dbReference type="Proteomes" id="UP000295151"/>
    </source>
</evidence>
<reference evidence="1 2" key="1">
    <citation type="submission" date="2019-03" db="EMBL/GenBank/DDBJ databases">
        <title>Genomic Encyclopedia of Type Strains, Phase III (KMG-III): the genomes of soil and plant-associated and newly described type strains.</title>
        <authorList>
            <person name="Whitman W."/>
        </authorList>
    </citation>
    <scope>NUCLEOTIDE SEQUENCE [LARGE SCALE GENOMIC DNA]</scope>
    <source>
        <strain evidence="1 2">VKM Ac-2575</strain>
    </source>
</reference>
<accession>A0A4R7T9A7</accession>
<dbReference type="RefSeq" id="WP_133978177.1">
    <property type="nucleotide sequence ID" value="NZ_SOCE01000001.1"/>
</dbReference>
<comment type="caution">
    <text evidence="1">The sequence shown here is derived from an EMBL/GenBank/DDBJ whole genome shotgun (WGS) entry which is preliminary data.</text>
</comment>
<dbReference type="AlphaFoldDB" id="A0A4R7T9A7"/>